<evidence type="ECO:0000313" key="3">
    <source>
        <dbReference type="Proteomes" id="UP000829069"/>
    </source>
</evidence>
<dbReference type="Pfam" id="PF01370">
    <property type="entry name" value="Epimerase"/>
    <property type="match status" value="1"/>
</dbReference>
<sequence length="319" mass="33843">MSNLYIVTGAGPVGTTIAEQLAGQGHRVRILTRSGSGPDHPLVERRSVDVSQPEELDGLFVGAAAIFHCIHGSAYSTAAWEAELPTAEQNVLAAAGRAGAVVVFPESLYSYDRPDQVMTEDSPRRADGGKRGVRTALLAGRAASATPTVSVVASDFFGPHVLNAHAGERMVPMVLSGKTIRVLGKPDLPHSFTYVPDLAAAMIAAAGNRKLWNTVLHAPTLPAATQRGIVEAYARAAGTPVPKVGIIPGWLLRGLGTFAAGMRELAEMTYQFERPFVMSSAQSEELLGLRPTPLDKAAAETVSWWRDRLASRQEAESAA</sequence>
<dbReference type="EMBL" id="CP093326">
    <property type="protein sequence ID" value="UNK45144.1"/>
    <property type="molecule type" value="Genomic_DNA"/>
</dbReference>
<dbReference type="InterPro" id="IPR001509">
    <property type="entry name" value="Epimerase_deHydtase"/>
</dbReference>
<proteinExistence type="predicted"/>
<accession>A0ABY3W4L0</accession>
<evidence type="ECO:0000313" key="2">
    <source>
        <dbReference type="EMBL" id="UNK45144.1"/>
    </source>
</evidence>
<dbReference type="SUPFAM" id="SSF51735">
    <property type="entry name" value="NAD(P)-binding Rossmann-fold domains"/>
    <property type="match status" value="1"/>
</dbReference>
<name>A0ABY3W4L0_9MICC</name>
<dbReference type="PANTHER" id="PTHR48079">
    <property type="entry name" value="PROTEIN YEEZ"/>
    <property type="match status" value="1"/>
</dbReference>
<feature type="domain" description="NAD-dependent epimerase/dehydratase" evidence="1">
    <location>
        <begin position="6"/>
        <end position="208"/>
    </location>
</feature>
<dbReference type="InterPro" id="IPR036291">
    <property type="entry name" value="NAD(P)-bd_dom_sf"/>
</dbReference>
<dbReference type="Proteomes" id="UP000829069">
    <property type="component" value="Chromosome"/>
</dbReference>
<dbReference type="PANTHER" id="PTHR48079:SF6">
    <property type="entry name" value="NAD(P)-BINDING DOMAIN-CONTAINING PROTEIN-RELATED"/>
    <property type="match status" value="1"/>
</dbReference>
<organism evidence="2 3">
    <name type="scientific">Arthrobacter sulfonylureivorans</name>
    <dbReference type="NCBI Taxonomy" id="2486855"/>
    <lineage>
        <taxon>Bacteria</taxon>
        <taxon>Bacillati</taxon>
        <taxon>Actinomycetota</taxon>
        <taxon>Actinomycetes</taxon>
        <taxon>Micrococcales</taxon>
        <taxon>Micrococcaceae</taxon>
        <taxon>Arthrobacter</taxon>
    </lineage>
</organism>
<reference evidence="2 3" key="1">
    <citation type="submission" date="2022-03" db="EMBL/GenBank/DDBJ databases">
        <title>Isotopic signatures of nitrous oxide derived from detoxification processes.</title>
        <authorList>
            <person name="Behrendt U."/>
            <person name="Buchen C."/>
            <person name="Well R."/>
            <person name="Ulrich A."/>
            <person name="Rohe L."/>
            <person name="Kolb S."/>
            <person name="Schloter M."/>
            <person name="Horn M.A."/>
            <person name="Augustin J."/>
        </authorList>
    </citation>
    <scope>NUCLEOTIDE SEQUENCE [LARGE SCALE GENOMIC DNA]</scope>
    <source>
        <strain evidence="2 3">S4-C24</strain>
    </source>
</reference>
<protein>
    <submittedName>
        <fullName evidence="2">NAD-dependent epimerase/dehydratase family protein</fullName>
    </submittedName>
</protein>
<dbReference type="InterPro" id="IPR051783">
    <property type="entry name" value="NAD(P)-dependent_oxidoreduct"/>
</dbReference>
<dbReference type="RefSeq" id="WP_241913422.1">
    <property type="nucleotide sequence ID" value="NZ_CP093326.1"/>
</dbReference>
<dbReference type="Gene3D" id="3.40.50.720">
    <property type="entry name" value="NAD(P)-binding Rossmann-like Domain"/>
    <property type="match status" value="1"/>
</dbReference>
<gene>
    <name evidence="2" type="ORF">MNQ99_14525</name>
</gene>
<evidence type="ECO:0000259" key="1">
    <source>
        <dbReference type="Pfam" id="PF01370"/>
    </source>
</evidence>
<keyword evidence="3" id="KW-1185">Reference proteome</keyword>